<organism evidence="1 2">
    <name type="scientific">Candidatus Magasanikbacteria bacterium CG11_big_fil_rev_8_21_14_0_20_39_34</name>
    <dbReference type="NCBI Taxonomy" id="1974653"/>
    <lineage>
        <taxon>Bacteria</taxon>
        <taxon>Candidatus Magasanikiibacteriota</taxon>
    </lineage>
</organism>
<protein>
    <submittedName>
        <fullName evidence="1">Uncharacterized protein</fullName>
    </submittedName>
</protein>
<dbReference type="Proteomes" id="UP000229600">
    <property type="component" value="Unassembled WGS sequence"/>
</dbReference>
<sequence>MLEKNKRRRYNSTAFIFEDTFMKNWSPTFLTICSLLILFSGCASESTYNPQNSENTPTVEHTPSTQGAPSIELKALPNGDQSVHFEWSILGHLDVAEGMTLVRGKNPEPVYPTNYWFFQGPDRRQVTWINLPKGKEYFRICIMKDKKCSLYSNDVEVDVQ</sequence>
<proteinExistence type="predicted"/>
<dbReference type="AlphaFoldDB" id="A0A2H0N4U4"/>
<dbReference type="EMBL" id="PCWN01000007">
    <property type="protein sequence ID" value="PIR03920.1"/>
    <property type="molecule type" value="Genomic_DNA"/>
</dbReference>
<evidence type="ECO:0000313" key="2">
    <source>
        <dbReference type="Proteomes" id="UP000229600"/>
    </source>
</evidence>
<reference evidence="1 2" key="1">
    <citation type="submission" date="2017-09" db="EMBL/GenBank/DDBJ databases">
        <title>Depth-based differentiation of microbial function through sediment-hosted aquifers and enrichment of novel symbionts in the deep terrestrial subsurface.</title>
        <authorList>
            <person name="Probst A.J."/>
            <person name="Ladd B."/>
            <person name="Jarett J.K."/>
            <person name="Geller-Mcgrath D.E."/>
            <person name="Sieber C.M."/>
            <person name="Emerson J.B."/>
            <person name="Anantharaman K."/>
            <person name="Thomas B.C."/>
            <person name="Malmstrom R."/>
            <person name="Stieglmeier M."/>
            <person name="Klingl A."/>
            <person name="Woyke T."/>
            <person name="Ryan C.M."/>
            <person name="Banfield J.F."/>
        </authorList>
    </citation>
    <scope>NUCLEOTIDE SEQUENCE [LARGE SCALE GENOMIC DNA]</scope>
    <source>
        <strain evidence="1">CG11_big_fil_rev_8_21_14_0_20_39_34</strain>
    </source>
</reference>
<comment type="caution">
    <text evidence="1">The sequence shown here is derived from an EMBL/GenBank/DDBJ whole genome shotgun (WGS) entry which is preliminary data.</text>
</comment>
<accession>A0A2H0N4U4</accession>
<gene>
    <name evidence="1" type="ORF">COV59_01905</name>
</gene>
<name>A0A2H0N4U4_9BACT</name>
<evidence type="ECO:0000313" key="1">
    <source>
        <dbReference type="EMBL" id="PIR03920.1"/>
    </source>
</evidence>